<name>A0ABR3B1Y6_PHYBL</name>
<evidence type="ECO:0000256" key="1">
    <source>
        <dbReference type="SAM" id="Phobius"/>
    </source>
</evidence>
<dbReference type="Gene3D" id="3.40.350.10">
    <property type="entry name" value="Creatinase/prolidase N-terminal domain"/>
    <property type="match status" value="1"/>
</dbReference>
<dbReference type="Proteomes" id="UP001448207">
    <property type="component" value="Unassembled WGS sequence"/>
</dbReference>
<proteinExistence type="predicted"/>
<keyword evidence="1" id="KW-0472">Membrane</keyword>
<dbReference type="Gene3D" id="3.90.230.10">
    <property type="entry name" value="Creatinase/methionine aminopeptidase superfamily"/>
    <property type="match status" value="1"/>
</dbReference>
<evidence type="ECO:0000313" key="3">
    <source>
        <dbReference type="EMBL" id="KAL0087753.1"/>
    </source>
</evidence>
<dbReference type="PANTHER" id="PTHR46112:SF2">
    <property type="entry name" value="XAA-PRO AMINOPEPTIDASE P-RELATED"/>
    <property type="match status" value="1"/>
</dbReference>
<reference evidence="3 4" key="1">
    <citation type="submission" date="2024-04" db="EMBL/GenBank/DDBJ databases">
        <title>Symmetric and asymmetric DNA N6-adenine methylation regulates different biological responses in Mucorales.</title>
        <authorList>
            <consortium name="Lawrence Berkeley National Laboratory"/>
            <person name="Lax C."/>
            <person name="Mondo S.J."/>
            <person name="Osorio-Concepcion M."/>
            <person name="Muszewska A."/>
            <person name="Corrochano-Luque M."/>
            <person name="Gutierrez G."/>
            <person name="Riley R."/>
            <person name="Lipzen A."/>
            <person name="Guo J."/>
            <person name="Hundley H."/>
            <person name="Amirebrahimi M."/>
            <person name="Ng V."/>
            <person name="Lorenzo-Gutierrez D."/>
            <person name="Binder U."/>
            <person name="Yang J."/>
            <person name="Song Y."/>
            <person name="Canovas D."/>
            <person name="Navarro E."/>
            <person name="Freitag M."/>
            <person name="Gabaldon T."/>
            <person name="Grigoriev I.V."/>
            <person name="Corrochano L.M."/>
            <person name="Nicolas F.E."/>
            <person name="Garre V."/>
        </authorList>
    </citation>
    <scope>NUCLEOTIDE SEQUENCE [LARGE SCALE GENOMIC DNA]</scope>
    <source>
        <strain evidence="3 4">L51</strain>
    </source>
</reference>
<dbReference type="InterPro" id="IPR000994">
    <property type="entry name" value="Pept_M24"/>
</dbReference>
<keyword evidence="1" id="KW-0812">Transmembrane</keyword>
<dbReference type="SUPFAM" id="SSF53092">
    <property type="entry name" value="Creatinase/prolidase N-terminal domain"/>
    <property type="match status" value="1"/>
</dbReference>
<organism evidence="3 4">
    <name type="scientific">Phycomyces blakesleeanus</name>
    <dbReference type="NCBI Taxonomy" id="4837"/>
    <lineage>
        <taxon>Eukaryota</taxon>
        <taxon>Fungi</taxon>
        <taxon>Fungi incertae sedis</taxon>
        <taxon>Mucoromycota</taxon>
        <taxon>Mucoromycotina</taxon>
        <taxon>Mucoromycetes</taxon>
        <taxon>Mucorales</taxon>
        <taxon>Phycomycetaceae</taxon>
        <taxon>Phycomyces</taxon>
    </lineage>
</organism>
<keyword evidence="1" id="KW-1133">Transmembrane helix</keyword>
<sequence>MATAQETTPILGHSQGNSSWTNFKKNGLLKTVIAVCVLGAVLGGGWAIFHWGELPGEFGRDFSSLEGYCKDTLPIQPGEYVERQKRLAKVLKDENAGALVVEPGPTMTYYTNIAWSLTERPFLVVLRLDDELPSGINMTIVTPMFEATRALEALKRANLSEEIQPSVIEWVEDGSPYKAVKKALGGANEGTVFVDKDIRMFIFDGIDDVSNEIKVKMAPRSIRTLRMVKSSAEIDILRCANHATLAALQLVRTYVQPGMVESEITKMMTDALETAGLDETWVLALVDENAAFPHGEPGIQRTVTENSTVLIDTGGRLLGYQADVTRTFFLSERGHNQTIEDAWYSVRRAQENVLNRSNSGDSCAEVDLYARRVIEKAGFGQFFTHRLGHGIGEEMHEEPYMNQGNHEQHLSPGMTFSVEPGIYITGEFGIRLEDIVVVNQEGKLEVLTSGLAQNPWSL</sequence>
<dbReference type="InterPro" id="IPR036005">
    <property type="entry name" value="Creatinase/aminopeptidase-like"/>
</dbReference>
<accession>A0ABR3B1Y6</accession>
<dbReference type="InterPro" id="IPR029149">
    <property type="entry name" value="Creatin/AminoP/Spt16_N"/>
</dbReference>
<dbReference type="EMBL" id="JBCLYO010000006">
    <property type="protein sequence ID" value="KAL0087753.1"/>
    <property type="molecule type" value="Genomic_DNA"/>
</dbReference>
<gene>
    <name evidence="3" type="ORF">J3Q64DRAFT_1734290</name>
</gene>
<evidence type="ECO:0000313" key="4">
    <source>
        <dbReference type="Proteomes" id="UP001448207"/>
    </source>
</evidence>
<dbReference type="Pfam" id="PF00557">
    <property type="entry name" value="Peptidase_M24"/>
    <property type="match status" value="1"/>
</dbReference>
<feature type="transmembrane region" description="Helical" evidence="1">
    <location>
        <begin position="28"/>
        <end position="49"/>
    </location>
</feature>
<keyword evidence="4" id="KW-1185">Reference proteome</keyword>
<dbReference type="PANTHER" id="PTHR46112">
    <property type="entry name" value="AMINOPEPTIDASE"/>
    <property type="match status" value="1"/>
</dbReference>
<protein>
    <submittedName>
        <fullName evidence="3">Creatinase/aminopeptidase</fullName>
    </submittedName>
</protein>
<evidence type="ECO:0000259" key="2">
    <source>
        <dbReference type="Pfam" id="PF00557"/>
    </source>
</evidence>
<feature type="domain" description="Peptidase M24" evidence="2">
    <location>
        <begin position="236"/>
        <end position="439"/>
    </location>
</feature>
<dbReference type="InterPro" id="IPR050659">
    <property type="entry name" value="Peptidase_M24B"/>
</dbReference>
<comment type="caution">
    <text evidence="3">The sequence shown here is derived from an EMBL/GenBank/DDBJ whole genome shotgun (WGS) entry which is preliminary data.</text>
</comment>
<dbReference type="SUPFAM" id="SSF55920">
    <property type="entry name" value="Creatinase/aminopeptidase"/>
    <property type="match status" value="1"/>
</dbReference>